<feature type="compositionally biased region" description="Polar residues" evidence="1">
    <location>
        <begin position="132"/>
        <end position="142"/>
    </location>
</feature>
<feature type="non-terminal residue" evidence="2">
    <location>
        <position position="269"/>
    </location>
</feature>
<gene>
    <name evidence="2" type="ORF">RFULGI_LOCUS7411</name>
</gene>
<dbReference type="AlphaFoldDB" id="A0A9N9GNV0"/>
<dbReference type="OrthoDB" id="2485847at2759"/>
<name>A0A9N9GNV0_9GLOM</name>
<feature type="compositionally biased region" description="Polar residues" evidence="1">
    <location>
        <begin position="96"/>
        <end position="106"/>
    </location>
</feature>
<comment type="caution">
    <text evidence="2">The sequence shown here is derived from an EMBL/GenBank/DDBJ whole genome shotgun (WGS) entry which is preliminary data.</text>
</comment>
<dbReference type="Proteomes" id="UP000789396">
    <property type="component" value="Unassembled WGS sequence"/>
</dbReference>
<reference evidence="2" key="1">
    <citation type="submission" date="2021-06" db="EMBL/GenBank/DDBJ databases">
        <authorList>
            <person name="Kallberg Y."/>
            <person name="Tangrot J."/>
            <person name="Rosling A."/>
        </authorList>
    </citation>
    <scope>NUCLEOTIDE SEQUENCE</scope>
    <source>
        <strain evidence="2">IN212</strain>
    </source>
</reference>
<evidence type="ECO:0000313" key="3">
    <source>
        <dbReference type="Proteomes" id="UP000789396"/>
    </source>
</evidence>
<sequence>VEKEEIITGSIDLIASVGEVSCIKFNNTLHIATITLDNGQDIIKKLNTPLRVILIYDVNHKKSSNKPIGNEQEPKGIHDVDESSSQTDNELMPDIQDNNTTNDSQINKIFRSSKQIKKNYQNNECTDEQDENQNQNSDIEQEGSNRNDSDSPEMSEIENVHKSFPTVLIEANDHQIHEIGEGATEINSDRIHEINEDASEIQSEINSERVHEIDEDQVIEAQESSPSNSKDIEADESSQSANSIDRGDDVYNENIQPSQVRISRVENEF</sequence>
<protein>
    <submittedName>
        <fullName evidence="2">17467_t:CDS:1</fullName>
    </submittedName>
</protein>
<dbReference type="EMBL" id="CAJVPZ010010700">
    <property type="protein sequence ID" value="CAG8622386.1"/>
    <property type="molecule type" value="Genomic_DNA"/>
</dbReference>
<organism evidence="2 3">
    <name type="scientific">Racocetra fulgida</name>
    <dbReference type="NCBI Taxonomy" id="60492"/>
    <lineage>
        <taxon>Eukaryota</taxon>
        <taxon>Fungi</taxon>
        <taxon>Fungi incertae sedis</taxon>
        <taxon>Mucoromycota</taxon>
        <taxon>Glomeromycotina</taxon>
        <taxon>Glomeromycetes</taxon>
        <taxon>Diversisporales</taxon>
        <taxon>Gigasporaceae</taxon>
        <taxon>Racocetra</taxon>
    </lineage>
</organism>
<evidence type="ECO:0000313" key="2">
    <source>
        <dbReference type="EMBL" id="CAG8622386.1"/>
    </source>
</evidence>
<evidence type="ECO:0000256" key="1">
    <source>
        <dbReference type="SAM" id="MobiDB-lite"/>
    </source>
</evidence>
<keyword evidence="3" id="KW-1185">Reference proteome</keyword>
<feature type="region of interest" description="Disordered" evidence="1">
    <location>
        <begin position="121"/>
        <end position="155"/>
    </location>
</feature>
<feature type="region of interest" description="Disordered" evidence="1">
    <location>
        <begin position="62"/>
        <end position="106"/>
    </location>
</feature>
<feature type="region of interest" description="Disordered" evidence="1">
    <location>
        <begin position="218"/>
        <end position="269"/>
    </location>
</feature>
<feature type="compositionally biased region" description="Basic and acidic residues" evidence="1">
    <location>
        <begin position="72"/>
        <end position="81"/>
    </location>
</feature>
<proteinExistence type="predicted"/>
<accession>A0A9N9GNV0</accession>